<reference evidence="4" key="1">
    <citation type="submission" date="2020-11" db="EMBL/GenBank/DDBJ databases">
        <authorList>
            <person name="Tran Van P."/>
        </authorList>
    </citation>
    <scope>NUCLEOTIDE SEQUENCE</scope>
</reference>
<accession>A0A7R9E471</accession>
<dbReference type="InterPro" id="IPR006569">
    <property type="entry name" value="CID_dom"/>
</dbReference>
<dbReference type="InterPro" id="IPR051485">
    <property type="entry name" value="SR-CTD_assoc_factor"/>
</dbReference>
<keyword evidence="1" id="KW-0694">RNA-binding</keyword>
<organism evidence="4">
    <name type="scientific">Timema monikensis</name>
    <dbReference type="NCBI Taxonomy" id="170555"/>
    <lineage>
        <taxon>Eukaryota</taxon>
        <taxon>Metazoa</taxon>
        <taxon>Ecdysozoa</taxon>
        <taxon>Arthropoda</taxon>
        <taxon>Hexapoda</taxon>
        <taxon>Insecta</taxon>
        <taxon>Pterygota</taxon>
        <taxon>Neoptera</taxon>
        <taxon>Polyneoptera</taxon>
        <taxon>Phasmatodea</taxon>
        <taxon>Timematodea</taxon>
        <taxon>Timematoidea</taxon>
        <taxon>Timematidae</taxon>
        <taxon>Timema</taxon>
    </lineage>
</organism>
<dbReference type="FunFam" id="1.25.40.90:FF:000004">
    <property type="entry name" value="splicing factor, arginine/serine-rich 15"/>
    <property type="match status" value="1"/>
</dbReference>
<evidence type="ECO:0000313" key="4">
    <source>
        <dbReference type="EMBL" id="CAD7426121.1"/>
    </source>
</evidence>
<dbReference type="Gene3D" id="1.25.40.90">
    <property type="match status" value="1"/>
</dbReference>
<dbReference type="InterPro" id="IPR008942">
    <property type="entry name" value="ENTH_VHS"/>
</dbReference>
<dbReference type="EMBL" id="OB793115">
    <property type="protein sequence ID" value="CAD7426121.1"/>
    <property type="molecule type" value="Genomic_DNA"/>
</dbReference>
<dbReference type="SMART" id="SM00582">
    <property type="entry name" value="RPR"/>
    <property type="match status" value="1"/>
</dbReference>
<sequence length="382" mass="42444">MLSRPEFESGLRATMTRQRLSSLYDVKPPISKAKMTAITRGAIKAIKFYKHVVQSVEKFIQKCKPEYKVPGLYVIDSIVRQSRHQFGAEKDVFAPRFSKNLTQTFVNLFTCPPEEKVLSYIWFWWSPSLTVVTGVDNPSIPTQLAKPVGSGPDHSPVSYLRSPYLSKVVRVLNLWQKNTVFQSEVIQPLFDLADPSNPLHQELAPVITSNGSITTLNKTPPTSANKSSSKQDTPVWLALAQSQIDAASNAVMQMSGQAGGPLPPAKPVTPLVGPGASPWAQQLRKVRPKRMIRSLQKRVLRLSDAHNTMAINALCVTLGIWPLDLEIRKIAAIHWIRKGKLGKVADLILKGVTTRQKNGKRTGQIIQQVEGHSSSFLMLEKE</sequence>
<feature type="region of interest" description="Disordered" evidence="2">
    <location>
        <begin position="211"/>
        <end position="231"/>
    </location>
</feature>
<dbReference type="Pfam" id="PF04818">
    <property type="entry name" value="CID"/>
    <property type="match status" value="1"/>
</dbReference>
<dbReference type="AlphaFoldDB" id="A0A7R9E471"/>
<dbReference type="PROSITE" id="PS51391">
    <property type="entry name" value="CID"/>
    <property type="match status" value="1"/>
</dbReference>
<dbReference type="GO" id="GO:0003723">
    <property type="term" value="F:RNA binding"/>
    <property type="evidence" value="ECO:0007669"/>
    <property type="project" value="UniProtKB-KW"/>
</dbReference>
<feature type="domain" description="CID" evidence="3">
    <location>
        <begin position="1"/>
        <end position="197"/>
    </location>
</feature>
<dbReference type="PANTHER" id="PTHR23140">
    <property type="entry name" value="RNA PROCESSING PROTEIN LD23810P"/>
    <property type="match status" value="1"/>
</dbReference>
<evidence type="ECO:0000256" key="1">
    <source>
        <dbReference type="ARBA" id="ARBA00022884"/>
    </source>
</evidence>
<proteinExistence type="predicted"/>
<evidence type="ECO:0000256" key="2">
    <source>
        <dbReference type="SAM" id="MobiDB-lite"/>
    </source>
</evidence>
<dbReference type="GO" id="GO:0005634">
    <property type="term" value="C:nucleus"/>
    <property type="evidence" value="ECO:0007669"/>
    <property type="project" value="TreeGrafter"/>
</dbReference>
<protein>
    <recommendedName>
        <fullName evidence="3">CID domain-containing protein</fullName>
    </recommendedName>
</protein>
<evidence type="ECO:0000259" key="3">
    <source>
        <dbReference type="PROSITE" id="PS51391"/>
    </source>
</evidence>
<gene>
    <name evidence="4" type="ORF">TMSB3V08_LOCUS3015</name>
</gene>
<dbReference type="PANTHER" id="PTHR23140:SF4">
    <property type="entry name" value="PROTEIN CBR-NRD-1"/>
    <property type="match status" value="1"/>
</dbReference>
<dbReference type="CDD" id="cd16983">
    <property type="entry name" value="CID_SCAF8_like"/>
    <property type="match status" value="1"/>
</dbReference>
<dbReference type="SUPFAM" id="SSF48464">
    <property type="entry name" value="ENTH/VHS domain"/>
    <property type="match status" value="1"/>
</dbReference>
<name>A0A7R9E471_9NEOP</name>